<dbReference type="GO" id="GO:0008360">
    <property type="term" value="P:regulation of cell shape"/>
    <property type="evidence" value="ECO:0007669"/>
    <property type="project" value="UniProtKB-UniRule"/>
</dbReference>
<feature type="active site" description="Nucleophile" evidence="6">
    <location>
        <position position="179"/>
    </location>
</feature>
<dbReference type="PANTHER" id="PTHR30582">
    <property type="entry name" value="L,D-TRANSPEPTIDASE"/>
    <property type="match status" value="1"/>
</dbReference>
<keyword evidence="4 6" id="KW-0573">Peptidoglycan synthesis</keyword>
<comment type="caution">
    <text evidence="8">The sequence shown here is derived from an EMBL/GenBank/DDBJ whole genome shotgun (WGS) entry which is preliminary data.</text>
</comment>
<evidence type="ECO:0000256" key="3">
    <source>
        <dbReference type="ARBA" id="ARBA00022960"/>
    </source>
</evidence>
<name>R6WKH3_9FIRM</name>
<evidence type="ECO:0000313" key="9">
    <source>
        <dbReference type="Proteomes" id="UP000014937"/>
    </source>
</evidence>
<keyword evidence="2" id="KW-0808">Transferase</keyword>
<reference evidence="8" key="1">
    <citation type="submission" date="2012-11" db="EMBL/GenBank/DDBJ databases">
        <title>Dependencies among metagenomic species, viruses, plasmids and units of genetic variation.</title>
        <authorList>
            <person name="Nielsen H.B."/>
            <person name="Almeida M."/>
            <person name="Juncker A.S."/>
            <person name="Rasmussen S."/>
            <person name="Li J."/>
            <person name="Sunagawa S."/>
            <person name="Plichta D."/>
            <person name="Gautier L."/>
            <person name="Le Chatelier E."/>
            <person name="Peletier E."/>
            <person name="Bonde I."/>
            <person name="Nielsen T."/>
            <person name="Manichanh C."/>
            <person name="Arumugam M."/>
            <person name="Batto J."/>
            <person name="Santos M.B.Q.D."/>
            <person name="Blom N."/>
            <person name="Borruel N."/>
            <person name="Burgdorf K.S."/>
            <person name="Boumezbeur F."/>
            <person name="Casellas F."/>
            <person name="Dore J."/>
            <person name="Guarner F."/>
            <person name="Hansen T."/>
            <person name="Hildebrand F."/>
            <person name="Kaas R.S."/>
            <person name="Kennedy S."/>
            <person name="Kristiansen K."/>
            <person name="Kultima J.R."/>
            <person name="Leonard P."/>
            <person name="Levenez F."/>
            <person name="Lund O."/>
            <person name="Moumen B."/>
            <person name="Le Paslier D."/>
            <person name="Pons N."/>
            <person name="Pedersen O."/>
            <person name="Prifti E."/>
            <person name="Qin J."/>
            <person name="Raes J."/>
            <person name="Tap J."/>
            <person name="Tims S."/>
            <person name="Ussery D.W."/>
            <person name="Yamada T."/>
            <person name="MetaHit consortium"/>
            <person name="Renault P."/>
            <person name="Sicheritz-Ponten T."/>
            <person name="Bork P."/>
            <person name="Wang J."/>
            <person name="Brunak S."/>
            <person name="Ehrlich S.D."/>
        </authorList>
    </citation>
    <scope>NUCLEOTIDE SEQUENCE [LARGE SCALE GENOMIC DNA]</scope>
</reference>
<evidence type="ECO:0000256" key="2">
    <source>
        <dbReference type="ARBA" id="ARBA00022679"/>
    </source>
</evidence>
<comment type="pathway">
    <text evidence="1 6">Cell wall biogenesis; peptidoglycan biosynthesis.</text>
</comment>
<dbReference type="GO" id="GO:0071555">
    <property type="term" value="P:cell wall organization"/>
    <property type="evidence" value="ECO:0007669"/>
    <property type="project" value="UniProtKB-UniRule"/>
</dbReference>
<dbReference type="GO" id="GO:0005576">
    <property type="term" value="C:extracellular region"/>
    <property type="evidence" value="ECO:0007669"/>
    <property type="project" value="TreeGrafter"/>
</dbReference>
<evidence type="ECO:0000259" key="7">
    <source>
        <dbReference type="PROSITE" id="PS52029"/>
    </source>
</evidence>
<dbReference type="InterPro" id="IPR005490">
    <property type="entry name" value="LD_TPept_cat_dom"/>
</dbReference>
<evidence type="ECO:0000256" key="1">
    <source>
        <dbReference type="ARBA" id="ARBA00004752"/>
    </source>
</evidence>
<dbReference type="SUPFAM" id="SSF141523">
    <property type="entry name" value="L,D-transpeptidase catalytic domain-like"/>
    <property type="match status" value="1"/>
</dbReference>
<dbReference type="PROSITE" id="PS52029">
    <property type="entry name" value="LD_TPASE"/>
    <property type="match status" value="1"/>
</dbReference>
<organism evidence="8 9">
    <name type="scientific">Phascolarctobacterium succinatutens CAG:287</name>
    <dbReference type="NCBI Taxonomy" id="1263101"/>
    <lineage>
        <taxon>Bacteria</taxon>
        <taxon>Bacillati</taxon>
        <taxon>Bacillota</taxon>
        <taxon>Negativicutes</taxon>
        <taxon>Acidaminococcales</taxon>
        <taxon>Acidaminococcaceae</taxon>
        <taxon>Phascolarctobacterium</taxon>
    </lineage>
</organism>
<evidence type="ECO:0000256" key="4">
    <source>
        <dbReference type="ARBA" id="ARBA00022984"/>
    </source>
</evidence>
<dbReference type="AlphaFoldDB" id="R6WKH3"/>
<sequence>MIVKKYVLYILILVFSIIFIGGCSADHGDGRDADTQRGNTDNKAEIVKDKNETNENLLKKYKMDNRFILIVKSKFEVYAIDDMGKVVAVYPCALGKNSGQKEKEGDMKTPSGIFPIDEIIDASSWTHDFKDGKGEITGAYGPWFISLDTNELSKGKWGGIGIHGTHDPDSIGKKVSEGCIRLKNDDVQKIKAFAKVGMKVVIEE</sequence>
<dbReference type="GO" id="GO:0018104">
    <property type="term" value="P:peptidoglycan-protein cross-linking"/>
    <property type="evidence" value="ECO:0007669"/>
    <property type="project" value="TreeGrafter"/>
</dbReference>
<dbReference type="CDD" id="cd16913">
    <property type="entry name" value="YkuD_like"/>
    <property type="match status" value="1"/>
</dbReference>
<keyword evidence="5 6" id="KW-0961">Cell wall biogenesis/degradation</keyword>
<dbReference type="EMBL" id="CBGL010000017">
    <property type="protein sequence ID" value="CDD09890.1"/>
    <property type="molecule type" value="Genomic_DNA"/>
</dbReference>
<keyword evidence="3 6" id="KW-0133">Cell shape</keyword>
<feature type="domain" description="L,D-TPase catalytic" evidence="7">
    <location>
        <begin position="66"/>
        <end position="203"/>
    </location>
</feature>
<evidence type="ECO:0000313" key="8">
    <source>
        <dbReference type="EMBL" id="CDD09890.1"/>
    </source>
</evidence>
<dbReference type="Pfam" id="PF03734">
    <property type="entry name" value="YkuD"/>
    <property type="match status" value="1"/>
</dbReference>
<dbReference type="InterPro" id="IPR038063">
    <property type="entry name" value="Transpep_catalytic_dom"/>
</dbReference>
<dbReference type="GO" id="GO:0016740">
    <property type="term" value="F:transferase activity"/>
    <property type="evidence" value="ECO:0007669"/>
    <property type="project" value="UniProtKB-KW"/>
</dbReference>
<accession>R6WKH3</accession>
<dbReference type="HOGENOM" id="CLU_1264750_0_0_9"/>
<protein>
    <submittedName>
        <fullName evidence="8">ErfK/YbiS/YcfS/YnhG family protein</fullName>
    </submittedName>
</protein>
<dbReference type="Gene3D" id="2.40.440.10">
    <property type="entry name" value="L,D-transpeptidase catalytic domain-like"/>
    <property type="match status" value="1"/>
</dbReference>
<dbReference type="PROSITE" id="PS51257">
    <property type="entry name" value="PROKAR_LIPOPROTEIN"/>
    <property type="match status" value="1"/>
</dbReference>
<dbReference type="GO" id="GO:0071972">
    <property type="term" value="F:peptidoglycan L,D-transpeptidase activity"/>
    <property type="evidence" value="ECO:0007669"/>
    <property type="project" value="TreeGrafter"/>
</dbReference>
<dbReference type="InterPro" id="IPR050979">
    <property type="entry name" value="LD-transpeptidase"/>
</dbReference>
<dbReference type="Proteomes" id="UP000014937">
    <property type="component" value="Unassembled WGS sequence"/>
</dbReference>
<proteinExistence type="predicted"/>
<evidence type="ECO:0000256" key="5">
    <source>
        <dbReference type="ARBA" id="ARBA00023316"/>
    </source>
</evidence>
<gene>
    <name evidence="8" type="ORF">BN587_01701</name>
</gene>
<evidence type="ECO:0000256" key="6">
    <source>
        <dbReference type="PROSITE-ProRule" id="PRU01373"/>
    </source>
</evidence>
<feature type="active site" description="Proton donor/acceptor" evidence="6">
    <location>
        <position position="163"/>
    </location>
</feature>
<dbReference type="UniPathway" id="UPA00219"/>